<feature type="compositionally biased region" description="Basic and acidic residues" evidence="1">
    <location>
        <begin position="176"/>
        <end position="192"/>
    </location>
</feature>
<protein>
    <submittedName>
        <fullName evidence="2">Uncharacterized protein</fullName>
    </submittedName>
</protein>
<reference evidence="2 3" key="1">
    <citation type="journal article" date="2021" name="Sci. Rep.">
        <title>The genome of the diatom Chaetoceros tenuissimus carries an ancient integrated fragment of an extant virus.</title>
        <authorList>
            <person name="Hongo Y."/>
            <person name="Kimura K."/>
            <person name="Takaki Y."/>
            <person name="Yoshida Y."/>
            <person name="Baba S."/>
            <person name="Kobayashi G."/>
            <person name="Nagasaki K."/>
            <person name="Hano T."/>
            <person name="Tomaru Y."/>
        </authorList>
    </citation>
    <scope>NUCLEOTIDE SEQUENCE [LARGE SCALE GENOMIC DNA]</scope>
    <source>
        <strain evidence="2 3">NIES-3715</strain>
    </source>
</reference>
<evidence type="ECO:0000313" key="2">
    <source>
        <dbReference type="EMBL" id="GFH61979.1"/>
    </source>
</evidence>
<organism evidence="2 3">
    <name type="scientific">Chaetoceros tenuissimus</name>
    <dbReference type="NCBI Taxonomy" id="426638"/>
    <lineage>
        <taxon>Eukaryota</taxon>
        <taxon>Sar</taxon>
        <taxon>Stramenopiles</taxon>
        <taxon>Ochrophyta</taxon>
        <taxon>Bacillariophyta</taxon>
        <taxon>Coscinodiscophyceae</taxon>
        <taxon>Chaetocerotophycidae</taxon>
        <taxon>Chaetocerotales</taxon>
        <taxon>Chaetocerotaceae</taxon>
        <taxon>Chaetoceros</taxon>
    </lineage>
</organism>
<name>A0AAD3DG12_9STRA</name>
<dbReference type="AlphaFoldDB" id="A0AAD3DG12"/>
<dbReference type="EMBL" id="BLLK01000075">
    <property type="protein sequence ID" value="GFH61979.1"/>
    <property type="molecule type" value="Genomic_DNA"/>
</dbReference>
<accession>A0AAD3DG12</accession>
<keyword evidence="3" id="KW-1185">Reference proteome</keyword>
<feature type="region of interest" description="Disordered" evidence="1">
    <location>
        <begin position="175"/>
        <end position="304"/>
    </location>
</feature>
<feature type="compositionally biased region" description="Basic residues" evidence="1">
    <location>
        <begin position="221"/>
        <end position="231"/>
    </location>
</feature>
<evidence type="ECO:0000256" key="1">
    <source>
        <dbReference type="SAM" id="MobiDB-lite"/>
    </source>
</evidence>
<comment type="caution">
    <text evidence="2">The sequence shown here is derived from an EMBL/GenBank/DDBJ whole genome shotgun (WGS) entry which is preliminary data.</text>
</comment>
<proteinExistence type="predicted"/>
<feature type="compositionally biased region" description="Low complexity" evidence="1">
    <location>
        <begin position="263"/>
        <end position="304"/>
    </location>
</feature>
<evidence type="ECO:0000313" key="3">
    <source>
        <dbReference type="Proteomes" id="UP001054902"/>
    </source>
</evidence>
<sequence length="377" mass="42628">MSKQKFDDRRGDAGLGGYWINAKEAKDISKQHENHEGHEWWKFLELDGKNVEVKQYVRGAPRDRPFWAYENGDMYLGQWSRQKKEEGVGITYNNNPKGLICISEWKGGFLDGKGKSSWLQDSKIWLDNKYPDSPIFEKEHGGKTVPFTYDGEYVNSVKVAKNATVTLKNGIAKVGPWKEGKPKGNWWKDHNTLKRNAGNAREKRTSTRKRTTQENENIRTNTKKSRKKMAPVKKEDDDEFNVSPNDCNSPVSSTSKQVKKKVSSSTSRNDNASRRSNSSRSSAAMSTAQTAATHTAHTATRVVPTTTQTTNQGERIGVIETMERAVDLEPAREVGALLRLSRLEQRVFGDVTLDVLVGIVPRVERLQKKLQEILGEF</sequence>
<dbReference type="SUPFAM" id="SSF82185">
    <property type="entry name" value="Histone H3 K4-specific methyltransferase SET7/9 N-terminal domain"/>
    <property type="match status" value="1"/>
</dbReference>
<dbReference type="Proteomes" id="UP001054902">
    <property type="component" value="Unassembled WGS sequence"/>
</dbReference>
<gene>
    <name evidence="2" type="ORF">CTEN210_18455</name>
</gene>
<feature type="compositionally biased region" description="Basic and acidic residues" evidence="1">
    <location>
        <begin position="200"/>
        <end position="217"/>
    </location>
</feature>